<feature type="domain" description="Peptidase S9 prolyl oligopeptidase catalytic" evidence="3">
    <location>
        <begin position="435"/>
        <end position="644"/>
    </location>
</feature>
<evidence type="ECO:0000259" key="3">
    <source>
        <dbReference type="Pfam" id="PF00326"/>
    </source>
</evidence>
<dbReference type="SUPFAM" id="SSF82171">
    <property type="entry name" value="DPP6 N-terminal domain-like"/>
    <property type="match status" value="1"/>
</dbReference>
<organism evidence="4 5">
    <name type="scientific">Enterocloster hominis</name>
    <name type="common">ex Liu et al. 2021</name>
    <dbReference type="NCBI Taxonomy" id="2763663"/>
    <lineage>
        <taxon>Bacteria</taxon>
        <taxon>Bacillati</taxon>
        <taxon>Bacillota</taxon>
        <taxon>Clostridia</taxon>
        <taxon>Lachnospirales</taxon>
        <taxon>Lachnospiraceae</taxon>
        <taxon>Enterocloster</taxon>
    </lineage>
</organism>
<dbReference type="PANTHER" id="PTHR42776">
    <property type="entry name" value="SERINE PEPTIDASE S9 FAMILY MEMBER"/>
    <property type="match status" value="1"/>
</dbReference>
<evidence type="ECO:0000256" key="2">
    <source>
        <dbReference type="ARBA" id="ARBA00022825"/>
    </source>
</evidence>
<dbReference type="Proteomes" id="UP000647491">
    <property type="component" value="Unassembled WGS sequence"/>
</dbReference>
<comment type="caution">
    <text evidence="4">The sequence shown here is derived from an EMBL/GenBank/DDBJ whole genome shotgun (WGS) entry which is preliminary data.</text>
</comment>
<dbReference type="Gene3D" id="2.120.10.30">
    <property type="entry name" value="TolB, C-terminal domain"/>
    <property type="match status" value="1"/>
</dbReference>
<evidence type="ECO:0000256" key="1">
    <source>
        <dbReference type="ARBA" id="ARBA00022801"/>
    </source>
</evidence>
<accession>A0ABR7NVN9</accession>
<keyword evidence="2" id="KW-0720">Serine protease</keyword>
<keyword evidence="1" id="KW-0378">Hydrolase</keyword>
<dbReference type="InterPro" id="IPR011659">
    <property type="entry name" value="WD40"/>
</dbReference>
<dbReference type="SUPFAM" id="SSF53474">
    <property type="entry name" value="alpha/beta-Hydrolases"/>
    <property type="match status" value="1"/>
</dbReference>
<evidence type="ECO:0000313" key="5">
    <source>
        <dbReference type="Proteomes" id="UP000647491"/>
    </source>
</evidence>
<protein>
    <submittedName>
        <fullName evidence="4">S9 family peptidase</fullName>
    </submittedName>
</protein>
<dbReference type="InterPro" id="IPR011042">
    <property type="entry name" value="6-blade_b-propeller_TolB-like"/>
</dbReference>
<evidence type="ECO:0000313" key="4">
    <source>
        <dbReference type="EMBL" id="MBC8600043.1"/>
    </source>
</evidence>
<dbReference type="PANTHER" id="PTHR42776:SF27">
    <property type="entry name" value="DIPEPTIDYL PEPTIDASE FAMILY MEMBER 6"/>
    <property type="match status" value="1"/>
</dbReference>
<dbReference type="RefSeq" id="WP_252207636.1">
    <property type="nucleotide sequence ID" value="NZ_JACRTJ010000027.1"/>
</dbReference>
<dbReference type="Pfam" id="PF00326">
    <property type="entry name" value="Peptidase_S9"/>
    <property type="match status" value="1"/>
</dbReference>
<gene>
    <name evidence="4" type="ORF">H8708_12530</name>
</gene>
<keyword evidence="2" id="KW-0645">Protease</keyword>
<dbReference type="Gene3D" id="3.40.50.1820">
    <property type="entry name" value="alpha/beta hydrolase"/>
    <property type="match status" value="1"/>
</dbReference>
<sequence length="644" mass="72701">MKKIEIDTFLKFQFVSNPSFSPDGKYIAFVVSNADRAENTYKANLYVYDMAEKKVRKMTSGGDAKSYVWTNDNTLLFPAARCSEVKKKQEAGEALTSFYEISPEGGEACHAFTVPAKIIGFKALPDGRFLMTASQDNHKDTRKKSYEVFDELPFWGNGLGYTNAKRNRFAVYNRENGELSYVACDWTDCTQSSVLGDLLLYKAYPWKQNVRGLNEGIYLYNLKTGETKTLLEPDTMHTGTIELLNENEALVAAIDSDYRYTNKYNSFYKMNLADGSMNLFVPYDASIASGSVGSDARYGSGRGQKLLNGDFYFISTVDDFAWLRKLDKDGNISDSLTKGSSCDSFDVNGEHLVSCELQGTKLAELYLDGEQITHFNDFVGEEYSVVTPEAFSFTASDGYEIHGWVMKPADYEEGVSYPAIFHIHGGPRTVFSDVFHHEMQMWANAGYFVFYCNPRGSDGRGTDFGNINGIYGTVDYQNLMDFTDEVLKRYPQIDTARVGVTGGSYGGFMTNWIVGHTDRFKAAVSQRSISNWVSFEHNSDIGHTFIVNNQGANTRENVELLWKQSPLQYAPNCKTPILFIHSDEDYRCYMAEGLAMYSAVMRNGCPSRLCLFHGENHELSRGGKPENRIDRMTEILNWMDQYLK</sequence>
<reference evidence="4 5" key="1">
    <citation type="submission" date="2020-08" db="EMBL/GenBank/DDBJ databases">
        <title>Genome public.</title>
        <authorList>
            <person name="Liu C."/>
            <person name="Sun Q."/>
        </authorList>
    </citation>
    <scope>NUCLEOTIDE SEQUENCE [LARGE SCALE GENOMIC DNA]</scope>
    <source>
        <strain evidence="4 5">BX10</strain>
    </source>
</reference>
<dbReference type="InterPro" id="IPR029058">
    <property type="entry name" value="AB_hydrolase_fold"/>
</dbReference>
<proteinExistence type="predicted"/>
<name>A0ABR7NVN9_9FIRM</name>
<dbReference type="Pfam" id="PF07676">
    <property type="entry name" value="PD40"/>
    <property type="match status" value="1"/>
</dbReference>
<dbReference type="EMBL" id="JACRTJ010000027">
    <property type="protein sequence ID" value="MBC8600043.1"/>
    <property type="molecule type" value="Genomic_DNA"/>
</dbReference>
<dbReference type="InterPro" id="IPR001375">
    <property type="entry name" value="Peptidase_S9_cat"/>
</dbReference>
<keyword evidence="5" id="KW-1185">Reference proteome</keyword>